<sequence>MTILYYELEVIIRSISFFVISNSNITRIEEAGLELCMQLPGIAFYGVYKFIFYCVLPYGIIVVVVFTIITSIIWKKGIRYYNSASS</sequence>
<evidence type="ECO:0000256" key="1">
    <source>
        <dbReference type="SAM" id="Phobius"/>
    </source>
</evidence>
<name>A0A1I0P825_9FIRM</name>
<dbReference type="EMBL" id="FOJI01000004">
    <property type="protein sequence ID" value="SEW10194.1"/>
    <property type="molecule type" value="Genomic_DNA"/>
</dbReference>
<proteinExistence type="predicted"/>
<protein>
    <submittedName>
        <fullName evidence="2">ABC-2 type transport system permease protein</fullName>
    </submittedName>
</protein>
<dbReference type="AlphaFoldDB" id="A0A1I0P825"/>
<dbReference type="RefSeq" id="WP_092452081.1">
    <property type="nucleotide sequence ID" value="NZ_FOJI01000004.1"/>
</dbReference>
<keyword evidence="3" id="KW-1185">Reference proteome</keyword>
<reference evidence="2 3" key="1">
    <citation type="submission" date="2016-10" db="EMBL/GenBank/DDBJ databases">
        <authorList>
            <person name="de Groot N.N."/>
        </authorList>
    </citation>
    <scope>NUCLEOTIDE SEQUENCE [LARGE SCALE GENOMIC DNA]</scope>
    <source>
        <strain evidence="2 3">DSM 9179</strain>
    </source>
</reference>
<keyword evidence="1" id="KW-1133">Transmembrane helix</keyword>
<gene>
    <name evidence="2" type="ORF">SAMN05421659_104221</name>
</gene>
<dbReference type="OrthoDB" id="9788195at2"/>
<accession>A0A1I0P825</accession>
<evidence type="ECO:0000313" key="3">
    <source>
        <dbReference type="Proteomes" id="UP000199701"/>
    </source>
</evidence>
<keyword evidence="1" id="KW-0472">Membrane</keyword>
<dbReference type="Proteomes" id="UP000199701">
    <property type="component" value="Unassembled WGS sequence"/>
</dbReference>
<evidence type="ECO:0000313" key="2">
    <source>
        <dbReference type="EMBL" id="SEW10194.1"/>
    </source>
</evidence>
<organism evidence="2 3">
    <name type="scientific">[Clostridium] fimetarium</name>
    <dbReference type="NCBI Taxonomy" id="99656"/>
    <lineage>
        <taxon>Bacteria</taxon>
        <taxon>Bacillati</taxon>
        <taxon>Bacillota</taxon>
        <taxon>Clostridia</taxon>
        <taxon>Lachnospirales</taxon>
        <taxon>Lachnospiraceae</taxon>
    </lineage>
</organism>
<feature type="transmembrane region" description="Helical" evidence="1">
    <location>
        <begin position="50"/>
        <end position="74"/>
    </location>
</feature>
<dbReference type="STRING" id="99656.SAMN05421659_104221"/>
<keyword evidence="1" id="KW-0812">Transmembrane</keyword>